<evidence type="ECO:0000313" key="2">
    <source>
        <dbReference type="Proteomes" id="UP000215914"/>
    </source>
</evidence>
<organism evidence="1 2">
    <name type="scientific">Helianthus annuus</name>
    <name type="common">Common sunflower</name>
    <dbReference type="NCBI Taxonomy" id="4232"/>
    <lineage>
        <taxon>Eukaryota</taxon>
        <taxon>Viridiplantae</taxon>
        <taxon>Streptophyta</taxon>
        <taxon>Embryophyta</taxon>
        <taxon>Tracheophyta</taxon>
        <taxon>Spermatophyta</taxon>
        <taxon>Magnoliopsida</taxon>
        <taxon>eudicotyledons</taxon>
        <taxon>Gunneridae</taxon>
        <taxon>Pentapetalae</taxon>
        <taxon>asterids</taxon>
        <taxon>campanulids</taxon>
        <taxon>Asterales</taxon>
        <taxon>Asteraceae</taxon>
        <taxon>Asteroideae</taxon>
        <taxon>Heliantheae alliance</taxon>
        <taxon>Heliantheae</taxon>
        <taxon>Helianthus</taxon>
    </lineage>
</organism>
<keyword evidence="2" id="KW-1185">Reference proteome</keyword>
<accession>A0A251TIS2</accession>
<name>A0A251TIS2_HELAN</name>
<reference evidence="2" key="1">
    <citation type="journal article" date="2017" name="Nature">
        <title>The sunflower genome provides insights into oil metabolism, flowering and Asterid evolution.</title>
        <authorList>
            <person name="Badouin H."/>
            <person name="Gouzy J."/>
            <person name="Grassa C.J."/>
            <person name="Murat F."/>
            <person name="Staton S.E."/>
            <person name="Cottret L."/>
            <person name="Lelandais-Briere C."/>
            <person name="Owens G.L."/>
            <person name="Carrere S."/>
            <person name="Mayjonade B."/>
            <person name="Legrand L."/>
            <person name="Gill N."/>
            <person name="Kane N.C."/>
            <person name="Bowers J.E."/>
            <person name="Hubner S."/>
            <person name="Bellec A."/>
            <person name="Berard A."/>
            <person name="Berges H."/>
            <person name="Blanchet N."/>
            <person name="Boniface M.C."/>
            <person name="Brunel D."/>
            <person name="Catrice O."/>
            <person name="Chaidir N."/>
            <person name="Claudel C."/>
            <person name="Donnadieu C."/>
            <person name="Faraut T."/>
            <person name="Fievet G."/>
            <person name="Helmstetter N."/>
            <person name="King M."/>
            <person name="Knapp S.J."/>
            <person name="Lai Z."/>
            <person name="Le Paslier M.C."/>
            <person name="Lippi Y."/>
            <person name="Lorenzon L."/>
            <person name="Mandel J.R."/>
            <person name="Marage G."/>
            <person name="Marchand G."/>
            <person name="Marquand E."/>
            <person name="Bret-Mestries E."/>
            <person name="Morien E."/>
            <person name="Nambeesan S."/>
            <person name="Nguyen T."/>
            <person name="Pegot-Espagnet P."/>
            <person name="Pouilly N."/>
            <person name="Raftis F."/>
            <person name="Sallet E."/>
            <person name="Schiex T."/>
            <person name="Thomas J."/>
            <person name="Vandecasteele C."/>
            <person name="Vares D."/>
            <person name="Vear F."/>
            <person name="Vautrin S."/>
            <person name="Crespi M."/>
            <person name="Mangin B."/>
            <person name="Burke J.M."/>
            <person name="Salse J."/>
            <person name="Munos S."/>
            <person name="Vincourt P."/>
            <person name="Rieseberg L.H."/>
            <person name="Langlade N.B."/>
        </authorList>
    </citation>
    <scope>NUCLEOTIDE SEQUENCE [LARGE SCALE GENOMIC DNA]</scope>
    <source>
        <strain evidence="2">cv. SF193</strain>
    </source>
</reference>
<dbReference type="Gene3D" id="3.40.50.720">
    <property type="entry name" value="NAD(P)-binding Rossmann-like Domain"/>
    <property type="match status" value="1"/>
</dbReference>
<dbReference type="Proteomes" id="UP000215914">
    <property type="component" value="Chromosome 10"/>
</dbReference>
<dbReference type="AlphaFoldDB" id="A0A251TIS2"/>
<proteinExistence type="predicted"/>
<dbReference type="InParanoid" id="A0A251TIS2"/>
<gene>
    <name evidence="1" type="ORF">HannXRQ_Chr10g0290181</name>
</gene>
<sequence length="108" mass="12363">MKNSMIYGSLVSSSSLRSSTVQRITSGLFTFPLVKYMGKPSDPAYYILKEDTSPCIFGSIEKQRWSYACAKQLIERFIYAEGAENGFENAFIGNFNIMQYLYICIYKM</sequence>
<dbReference type="STRING" id="4232.A0A251TIS2"/>
<evidence type="ECO:0000313" key="1">
    <source>
        <dbReference type="EMBL" id="OTG10663.1"/>
    </source>
</evidence>
<dbReference type="EMBL" id="CM007899">
    <property type="protein sequence ID" value="OTG10663.1"/>
    <property type="molecule type" value="Genomic_DNA"/>
</dbReference>
<protein>
    <submittedName>
        <fullName evidence="1">Uncharacterized protein</fullName>
    </submittedName>
</protein>